<protein>
    <submittedName>
        <fullName evidence="3">Ser/Thr protein kinase RdoA (MazF antagonist)</fullName>
    </submittedName>
</protein>
<gene>
    <name evidence="3" type="ORF">BJ988_000486</name>
</gene>
<feature type="domain" description="Aminoglycoside phosphotransferase" evidence="2">
    <location>
        <begin position="29"/>
        <end position="257"/>
    </location>
</feature>
<dbReference type="Gene3D" id="3.90.1200.10">
    <property type="match status" value="1"/>
</dbReference>
<dbReference type="PANTHER" id="PTHR21064">
    <property type="entry name" value="AMINOGLYCOSIDE PHOSPHOTRANSFERASE DOMAIN-CONTAINING PROTEIN-RELATED"/>
    <property type="match status" value="1"/>
</dbReference>
<dbReference type="Pfam" id="PF01636">
    <property type="entry name" value="APH"/>
    <property type="match status" value="1"/>
</dbReference>
<evidence type="ECO:0000256" key="1">
    <source>
        <dbReference type="ARBA" id="ARBA00038240"/>
    </source>
</evidence>
<reference evidence="3 4" key="1">
    <citation type="submission" date="2020-07" db="EMBL/GenBank/DDBJ databases">
        <title>Sequencing the genomes of 1000 actinobacteria strains.</title>
        <authorList>
            <person name="Klenk H.-P."/>
        </authorList>
    </citation>
    <scope>NUCLEOTIDE SEQUENCE [LARGE SCALE GENOMIC DNA]</scope>
    <source>
        <strain evidence="3 4">DSM 26487</strain>
    </source>
</reference>
<dbReference type="GO" id="GO:0019202">
    <property type="term" value="F:amino acid kinase activity"/>
    <property type="evidence" value="ECO:0007669"/>
    <property type="project" value="TreeGrafter"/>
</dbReference>
<accession>A0A7Z0DIB3</accession>
<dbReference type="EMBL" id="JACBZR010000001">
    <property type="protein sequence ID" value="NYI75838.1"/>
    <property type="molecule type" value="Genomic_DNA"/>
</dbReference>
<keyword evidence="4" id="KW-1185">Reference proteome</keyword>
<dbReference type="SUPFAM" id="SSF56112">
    <property type="entry name" value="Protein kinase-like (PK-like)"/>
    <property type="match status" value="1"/>
</dbReference>
<dbReference type="AlphaFoldDB" id="A0A7Z0DIB3"/>
<organism evidence="3 4">
    <name type="scientific">Nocardioides panzhihuensis</name>
    <dbReference type="NCBI Taxonomy" id="860243"/>
    <lineage>
        <taxon>Bacteria</taxon>
        <taxon>Bacillati</taxon>
        <taxon>Actinomycetota</taxon>
        <taxon>Actinomycetes</taxon>
        <taxon>Propionibacteriales</taxon>
        <taxon>Nocardioidaceae</taxon>
        <taxon>Nocardioides</taxon>
    </lineage>
</organism>
<keyword evidence="3" id="KW-0808">Transferase</keyword>
<dbReference type="RefSeq" id="WP_179656513.1">
    <property type="nucleotide sequence ID" value="NZ_JACBZR010000001.1"/>
</dbReference>
<comment type="similarity">
    <text evidence="1">Belongs to the pseudomonas-type ThrB family.</text>
</comment>
<dbReference type="PANTHER" id="PTHR21064:SF6">
    <property type="entry name" value="AMINOGLYCOSIDE PHOSPHOTRANSFERASE DOMAIN-CONTAINING PROTEIN"/>
    <property type="match status" value="1"/>
</dbReference>
<proteinExistence type="inferred from homology"/>
<name>A0A7Z0DIB3_9ACTN</name>
<comment type="caution">
    <text evidence="3">The sequence shown here is derived from an EMBL/GenBank/DDBJ whole genome shotgun (WGS) entry which is preliminary data.</text>
</comment>
<dbReference type="InterPro" id="IPR011009">
    <property type="entry name" value="Kinase-like_dom_sf"/>
</dbReference>
<evidence type="ECO:0000313" key="3">
    <source>
        <dbReference type="EMBL" id="NYI75838.1"/>
    </source>
</evidence>
<dbReference type="InterPro" id="IPR002575">
    <property type="entry name" value="Aminoglycoside_PTrfase"/>
</dbReference>
<evidence type="ECO:0000259" key="2">
    <source>
        <dbReference type="Pfam" id="PF01636"/>
    </source>
</evidence>
<dbReference type="Proteomes" id="UP000564496">
    <property type="component" value="Unassembled WGS sequence"/>
</dbReference>
<evidence type="ECO:0000313" key="4">
    <source>
        <dbReference type="Proteomes" id="UP000564496"/>
    </source>
</evidence>
<sequence>MTKQLPGTSEQELRKFLLEHYAIDAALTRLGSEHDETYRVSLAGADDLIVKVCALDEPREFVELQVAVVDHLARSSTVPVPVPVPTPGGATITRWQHPGGLPVRLVHVMTCLPGIAVAEQVLSTEQAERLGTVHGELTAALAAFRQPAADRRIMWDLSLVGELVDTVAAPRSQARVADQVVSHFTRFVRPVAEKGDRQIVHGDYSVHNVLTDAAAPGFVTGVIDFGDVHAGPVLYDLAIAVSNLLDHRLAEPWSLASAHVRGFLNVRDIPPVQLRVLAAAAAARCVQRALISQWRASTDPTRADYVHEHSRHDWVRAETAIQTLDTATDQFLAAAPSDAPTS</sequence>
<keyword evidence="3" id="KW-0418">Kinase</keyword>
<dbReference type="InterPro" id="IPR050249">
    <property type="entry name" value="Pseudomonas-type_ThrB"/>
</dbReference>